<dbReference type="CDD" id="cd14852">
    <property type="entry name" value="LD-carboxypeptidase"/>
    <property type="match status" value="1"/>
</dbReference>
<gene>
    <name evidence="2" type="ORF">US24_C0035G0007</name>
</gene>
<dbReference type="Pfam" id="PF02557">
    <property type="entry name" value="VanY"/>
    <property type="match status" value="1"/>
</dbReference>
<sequence length="264" mass="29292">MKTVFVSIIAFLATTLRVSPDSGQLMQVDYENQRTLTVNQQMVEYTQDAWVKPSVVPSSSSARWWTYPTNIMTATRNGNDLLVLVNKEYKLPQSYAPSDLVLASNSGIRRGSSYYLRSILINDLKNLVNASKADSIDLSIVSAYRSYSTQVSTYNYWVSINGIDGADKISARAGHSQHQLGTAVDFSSSEVSDGLGGSFYTTRAAAWLASNAWKYGFVISYPSGYESTTGYSYESWHYRYIGVANAQEMHGSGMILEVYLESKN</sequence>
<evidence type="ECO:0000259" key="1">
    <source>
        <dbReference type="Pfam" id="PF02557"/>
    </source>
</evidence>
<dbReference type="GO" id="GO:0004180">
    <property type="term" value="F:carboxypeptidase activity"/>
    <property type="evidence" value="ECO:0007669"/>
    <property type="project" value="UniProtKB-KW"/>
</dbReference>
<evidence type="ECO:0000313" key="2">
    <source>
        <dbReference type="EMBL" id="KKQ11250.1"/>
    </source>
</evidence>
<dbReference type="PANTHER" id="PTHR34385">
    <property type="entry name" value="D-ALANYL-D-ALANINE CARBOXYPEPTIDASE"/>
    <property type="match status" value="1"/>
</dbReference>
<evidence type="ECO:0000313" key="3">
    <source>
        <dbReference type="Proteomes" id="UP000034075"/>
    </source>
</evidence>
<dbReference type="Proteomes" id="UP000034075">
    <property type="component" value="Unassembled WGS sequence"/>
</dbReference>
<dbReference type="InterPro" id="IPR009045">
    <property type="entry name" value="Zn_M74/Hedgehog-like"/>
</dbReference>
<dbReference type="PANTHER" id="PTHR34385:SF1">
    <property type="entry name" value="PEPTIDOGLYCAN L-ALANYL-D-GLUTAMATE ENDOPEPTIDASE CWLK"/>
    <property type="match status" value="1"/>
</dbReference>
<name>A0A0G0FCK6_9BACT</name>
<feature type="domain" description="D-alanyl-D-alanine carboxypeptidase-like core" evidence="1">
    <location>
        <begin position="115"/>
        <end position="242"/>
    </location>
</feature>
<dbReference type="InterPro" id="IPR058193">
    <property type="entry name" value="VanY/YodJ_core_dom"/>
</dbReference>
<proteinExistence type="predicted"/>
<dbReference type="InterPro" id="IPR052179">
    <property type="entry name" value="DD-CPase-like"/>
</dbReference>
<protein>
    <submittedName>
        <fullName evidence="2">Serine-type D-Ala-D-Ala carboxypeptidase</fullName>
    </submittedName>
</protein>
<organism evidence="2 3">
    <name type="scientific">candidate division WS6 bacterium GW2011_GWC2_36_7</name>
    <dbReference type="NCBI Taxonomy" id="1619091"/>
    <lineage>
        <taxon>Bacteria</taxon>
        <taxon>Candidatus Dojkabacteria</taxon>
    </lineage>
</organism>
<comment type="caution">
    <text evidence="2">The sequence shown here is derived from an EMBL/GenBank/DDBJ whole genome shotgun (WGS) entry which is preliminary data.</text>
</comment>
<dbReference type="EMBL" id="LBSF01000035">
    <property type="protein sequence ID" value="KKQ11250.1"/>
    <property type="molecule type" value="Genomic_DNA"/>
</dbReference>
<dbReference type="GO" id="GO:0006508">
    <property type="term" value="P:proteolysis"/>
    <property type="evidence" value="ECO:0007669"/>
    <property type="project" value="InterPro"/>
</dbReference>
<keyword evidence="2" id="KW-0645">Protease</keyword>
<keyword evidence="2" id="KW-0378">Hydrolase</keyword>
<dbReference type="SUPFAM" id="SSF55166">
    <property type="entry name" value="Hedgehog/DD-peptidase"/>
    <property type="match status" value="1"/>
</dbReference>
<keyword evidence="2" id="KW-0121">Carboxypeptidase</keyword>
<dbReference type="Gene3D" id="3.30.1380.10">
    <property type="match status" value="1"/>
</dbReference>
<dbReference type="InterPro" id="IPR003709">
    <property type="entry name" value="VanY-like_core_dom"/>
</dbReference>
<dbReference type="AlphaFoldDB" id="A0A0G0FCK6"/>
<reference evidence="2" key="1">
    <citation type="journal article" date="2015" name="Nature">
        <title>rRNA introns, odd ribosomes, and small enigmatic genomes across a large radiation of phyla.</title>
        <authorList>
            <person name="Brown C.T."/>
            <person name="Hug L.A."/>
            <person name="Thomas B.C."/>
            <person name="Sharon I."/>
            <person name="Castelle C.J."/>
            <person name="Singh A."/>
            <person name="Wilkins M.J."/>
            <person name="Williams K.H."/>
            <person name="Banfield J.F."/>
        </authorList>
    </citation>
    <scope>NUCLEOTIDE SEQUENCE [LARGE SCALE GENOMIC DNA]</scope>
</reference>
<accession>A0A0G0FCK6</accession>